<dbReference type="HOGENOM" id="CLU_1294596_0_0_1"/>
<evidence type="ECO:0000256" key="2">
    <source>
        <dbReference type="ARBA" id="ARBA00023015"/>
    </source>
</evidence>
<accession>A0A067Q9B1</accession>
<dbReference type="SMART" id="SM00066">
    <property type="entry name" value="GAL4"/>
    <property type="match status" value="2"/>
</dbReference>
<keyword evidence="2" id="KW-0805">Transcription regulation</keyword>
<feature type="domain" description="Zn(2)-C6 fungal-type" evidence="7">
    <location>
        <begin position="34"/>
        <end position="66"/>
    </location>
</feature>
<name>A0A067Q9B1_9AGAM</name>
<proteinExistence type="predicted"/>
<evidence type="ECO:0000259" key="7">
    <source>
        <dbReference type="PROSITE" id="PS50048"/>
    </source>
</evidence>
<feature type="region of interest" description="Disordered" evidence="6">
    <location>
        <begin position="153"/>
        <end position="198"/>
    </location>
</feature>
<dbReference type="GO" id="GO:0005634">
    <property type="term" value="C:nucleus"/>
    <property type="evidence" value="ECO:0007669"/>
    <property type="project" value="UniProtKB-SubCell"/>
</dbReference>
<keyword evidence="3" id="KW-0238">DNA-binding</keyword>
<protein>
    <recommendedName>
        <fullName evidence="7">Zn(2)-C6 fungal-type domain-containing protein</fullName>
    </recommendedName>
</protein>
<evidence type="ECO:0000256" key="4">
    <source>
        <dbReference type="ARBA" id="ARBA00023163"/>
    </source>
</evidence>
<dbReference type="EMBL" id="KL197714">
    <property type="protein sequence ID" value="KDQ60092.1"/>
    <property type="molecule type" value="Genomic_DNA"/>
</dbReference>
<reference evidence="9" key="1">
    <citation type="journal article" date="2014" name="Proc. Natl. Acad. Sci. U.S.A.">
        <title>Extensive sampling of basidiomycete genomes demonstrates inadequacy of the white-rot/brown-rot paradigm for wood decay fungi.</title>
        <authorList>
            <person name="Riley R."/>
            <person name="Salamov A.A."/>
            <person name="Brown D.W."/>
            <person name="Nagy L.G."/>
            <person name="Floudas D."/>
            <person name="Held B.W."/>
            <person name="Levasseur A."/>
            <person name="Lombard V."/>
            <person name="Morin E."/>
            <person name="Otillar R."/>
            <person name="Lindquist E.A."/>
            <person name="Sun H."/>
            <person name="LaButti K.M."/>
            <person name="Schmutz J."/>
            <person name="Jabbour D."/>
            <person name="Luo H."/>
            <person name="Baker S.E."/>
            <person name="Pisabarro A.G."/>
            <person name="Walton J.D."/>
            <person name="Blanchette R.A."/>
            <person name="Henrissat B."/>
            <person name="Martin F."/>
            <person name="Cullen D."/>
            <person name="Hibbett D.S."/>
            <person name="Grigoriev I.V."/>
        </authorList>
    </citation>
    <scope>NUCLEOTIDE SEQUENCE [LARGE SCALE GENOMIC DNA]</scope>
    <source>
        <strain evidence="9">MUCL 33604</strain>
    </source>
</reference>
<dbReference type="GO" id="GO:0000981">
    <property type="term" value="F:DNA-binding transcription factor activity, RNA polymerase II-specific"/>
    <property type="evidence" value="ECO:0007669"/>
    <property type="project" value="InterPro"/>
</dbReference>
<dbReference type="InterPro" id="IPR051089">
    <property type="entry name" value="prtT"/>
</dbReference>
<dbReference type="Pfam" id="PF00172">
    <property type="entry name" value="Zn_clus"/>
    <property type="match status" value="2"/>
</dbReference>
<feature type="domain" description="Zn(2)-C6 fungal-type" evidence="7">
    <location>
        <begin position="118"/>
        <end position="150"/>
    </location>
</feature>
<keyword evidence="4" id="KW-0804">Transcription</keyword>
<dbReference type="Gene3D" id="4.10.240.10">
    <property type="entry name" value="Zn(2)-C6 fungal-type DNA-binding domain"/>
    <property type="match status" value="2"/>
</dbReference>
<dbReference type="PROSITE" id="PS50048">
    <property type="entry name" value="ZN2_CY6_FUNGAL_2"/>
    <property type="match status" value="2"/>
</dbReference>
<sequence length="213" mass="23088">MSSSTSNPLPEEDNSSSDDSWQEVQVPSWRLLGTCTRCKKLKMKCVFPNTTGPCTRCESAGVECAKAVKGLGPHRLPEESDDITDSSNRVLEERNSSSDHNPQEAGQSQAAKPRLPGACVRCKKLKMKCVFPNTTDPCTRCESTGMECVKAVKGLGPSRFPEESDDKTDSNRVSEESNSSSDHNPQEAGQSQAAKPRLPGACVRCKKLKDPGL</sequence>
<feature type="region of interest" description="Disordered" evidence="6">
    <location>
        <begin position="1"/>
        <end position="24"/>
    </location>
</feature>
<evidence type="ECO:0000313" key="8">
    <source>
        <dbReference type="EMBL" id="KDQ60092.1"/>
    </source>
</evidence>
<dbReference type="PANTHER" id="PTHR31845:SF19">
    <property type="entry name" value="TRANSCRIPTION FACTOR DOMAIN-CONTAINING PROTEIN"/>
    <property type="match status" value="1"/>
</dbReference>
<feature type="region of interest" description="Disordered" evidence="6">
    <location>
        <begin position="70"/>
        <end position="113"/>
    </location>
</feature>
<dbReference type="GO" id="GO:0000976">
    <property type="term" value="F:transcription cis-regulatory region binding"/>
    <property type="evidence" value="ECO:0007669"/>
    <property type="project" value="TreeGrafter"/>
</dbReference>
<keyword evidence="9" id="KW-1185">Reference proteome</keyword>
<evidence type="ECO:0000313" key="9">
    <source>
        <dbReference type="Proteomes" id="UP000027265"/>
    </source>
</evidence>
<evidence type="ECO:0000256" key="3">
    <source>
        <dbReference type="ARBA" id="ARBA00023125"/>
    </source>
</evidence>
<dbReference type="InterPro" id="IPR001138">
    <property type="entry name" value="Zn2Cys6_DnaBD"/>
</dbReference>
<dbReference type="Proteomes" id="UP000027265">
    <property type="component" value="Unassembled WGS sequence"/>
</dbReference>
<organism evidence="8 9">
    <name type="scientific">Jaapia argillacea MUCL 33604</name>
    <dbReference type="NCBI Taxonomy" id="933084"/>
    <lineage>
        <taxon>Eukaryota</taxon>
        <taxon>Fungi</taxon>
        <taxon>Dikarya</taxon>
        <taxon>Basidiomycota</taxon>
        <taxon>Agaricomycotina</taxon>
        <taxon>Agaricomycetes</taxon>
        <taxon>Agaricomycetidae</taxon>
        <taxon>Jaapiales</taxon>
        <taxon>Jaapiaceae</taxon>
        <taxon>Jaapia</taxon>
    </lineage>
</organism>
<evidence type="ECO:0000256" key="5">
    <source>
        <dbReference type="ARBA" id="ARBA00023242"/>
    </source>
</evidence>
<dbReference type="SUPFAM" id="SSF57701">
    <property type="entry name" value="Zn2/Cys6 DNA-binding domain"/>
    <property type="match status" value="2"/>
</dbReference>
<dbReference type="AlphaFoldDB" id="A0A067Q9B1"/>
<dbReference type="PANTHER" id="PTHR31845">
    <property type="entry name" value="FINGER DOMAIN PROTEIN, PUTATIVE-RELATED"/>
    <property type="match status" value="1"/>
</dbReference>
<dbReference type="InParanoid" id="A0A067Q9B1"/>
<dbReference type="InterPro" id="IPR036864">
    <property type="entry name" value="Zn2-C6_fun-type_DNA-bd_sf"/>
</dbReference>
<dbReference type="PROSITE" id="PS00463">
    <property type="entry name" value="ZN2_CY6_FUNGAL_1"/>
    <property type="match status" value="1"/>
</dbReference>
<comment type="subcellular location">
    <subcellularLocation>
        <location evidence="1">Nucleus</location>
    </subcellularLocation>
</comment>
<gene>
    <name evidence="8" type="ORF">JAAARDRAFT_32478</name>
</gene>
<evidence type="ECO:0000256" key="6">
    <source>
        <dbReference type="SAM" id="MobiDB-lite"/>
    </source>
</evidence>
<dbReference type="GO" id="GO:0008270">
    <property type="term" value="F:zinc ion binding"/>
    <property type="evidence" value="ECO:0007669"/>
    <property type="project" value="InterPro"/>
</dbReference>
<dbReference type="CDD" id="cd00067">
    <property type="entry name" value="GAL4"/>
    <property type="match status" value="2"/>
</dbReference>
<keyword evidence="5" id="KW-0539">Nucleus</keyword>
<evidence type="ECO:0000256" key="1">
    <source>
        <dbReference type="ARBA" id="ARBA00004123"/>
    </source>
</evidence>
<feature type="compositionally biased region" description="Polar residues" evidence="6">
    <location>
        <begin position="98"/>
        <end position="110"/>
    </location>
</feature>
<dbReference type="OrthoDB" id="39175at2759"/>